<protein>
    <recommendedName>
        <fullName evidence="3">PCNA-associated factor</fullName>
    </recommendedName>
    <alternativeName>
        <fullName evidence="8">PCNA-associated factor of 15 kDa</fullName>
    </alternativeName>
    <alternativeName>
        <fullName evidence="9">PCNA-clamp-associated factor</fullName>
    </alternativeName>
</protein>
<dbReference type="InterPro" id="IPR031444">
    <property type="entry name" value="PCNA-AF_dom"/>
</dbReference>
<organism evidence="12 13">
    <name type="scientific">Batillaria attramentaria</name>
    <dbReference type="NCBI Taxonomy" id="370345"/>
    <lineage>
        <taxon>Eukaryota</taxon>
        <taxon>Metazoa</taxon>
        <taxon>Spiralia</taxon>
        <taxon>Lophotrochozoa</taxon>
        <taxon>Mollusca</taxon>
        <taxon>Gastropoda</taxon>
        <taxon>Caenogastropoda</taxon>
        <taxon>Sorbeoconcha</taxon>
        <taxon>Cerithioidea</taxon>
        <taxon>Batillariidae</taxon>
        <taxon>Batillaria</taxon>
    </lineage>
</organism>
<feature type="compositionally biased region" description="Low complexity" evidence="10">
    <location>
        <begin position="63"/>
        <end position="97"/>
    </location>
</feature>
<keyword evidence="7" id="KW-0539">Nucleus</keyword>
<proteinExistence type="predicted"/>
<dbReference type="InterPro" id="IPR040444">
    <property type="entry name" value="PCNA-AF"/>
</dbReference>
<evidence type="ECO:0000256" key="6">
    <source>
        <dbReference type="ARBA" id="ARBA00023204"/>
    </source>
</evidence>
<evidence type="ECO:0000259" key="11">
    <source>
        <dbReference type="Pfam" id="PF15715"/>
    </source>
</evidence>
<keyword evidence="6" id="KW-0234">DNA repair</keyword>
<dbReference type="AlphaFoldDB" id="A0ABD0LS74"/>
<dbReference type="GO" id="GO:0005634">
    <property type="term" value="C:nucleus"/>
    <property type="evidence" value="ECO:0007669"/>
    <property type="project" value="UniProtKB-SubCell"/>
</dbReference>
<evidence type="ECO:0000256" key="8">
    <source>
        <dbReference type="ARBA" id="ARBA00030014"/>
    </source>
</evidence>
<evidence type="ECO:0000256" key="2">
    <source>
        <dbReference type="ARBA" id="ARBA00004556"/>
    </source>
</evidence>
<gene>
    <name evidence="12" type="ORF">BaRGS_00006382</name>
</gene>
<comment type="subcellular location">
    <subcellularLocation>
        <location evidence="2">Cytoplasm</location>
        <location evidence="2">Perinuclear region</location>
    </subcellularLocation>
    <subcellularLocation>
        <location evidence="1">Nucleus</location>
    </subcellularLocation>
</comment>
<feature type="compositionally biased region" description="Low complexity" evidence="10">
    <location>
        <begin position="10"/>
        <end position="20"/>
    </location>
</feature>
<sequence length="113" mass="11371">MVRTKADSCPAAARKVVAARAPRKKYGGGNPVCPRPTPDWQKGIGSFLVKKPSNKENEEPEESVGCSSGSTGSGDCSSASSSGACAGSSKSGSDCAGPSGSSDARLEDEEDDS</sequence>
<dbReference type="Proteomes" id="UP001519460">
    <property type="component" value="Unassembled WGS sequence"/>
</dbReference>
<dbReference type="GO" id="GO:0006281">
    <property type="term" value="P:DNA repair"/>
    <property type="evidence" value="ECO:0007669"/>
    <property type="project" value="UniProtKB-KW"/>
</dbReference>
<dbReference type="Pfam" id="PF15715">
    <property type="entry name" value="PAF"/>
    <property type="match status" value="1"/>
</dbReference>
<name>A0ABD0LS74_9CAEN</name>
<keyword evidence="5" id="KW-0227">DNA damage</keyword>
<reference evidence="12 13" key="1">
    <citation type="journal article" date="2023" name="Sci. Data">
        <title>Genome assembly of the Korean intertidal mud-creeper Batillaria attramentaria.</title>
        <authorList>
            <person name="Patra A.K."/>
            <person name="Ho P.T."/>
            <person name="Jun S."/>
            <person name="Lee S.J."/>
            <person name="Kim Y."/>
            <person name="Won Y.J."/>
        </authorList>
    </citation>
    <scope>NUCLEOTIDE SEQUENCE [LARGE SCALE GENOMIC DNA]</scope>
    <source>
        <strain evidence="12">Wonlab-2016</strain>
    </source>
</reference>
<evidence type="ECO:0000256" key="10">
    <source>
        <dbReference type="SAM" id="MobiDB-lite"/>
    </source>
</evidence>
<accession>A0ABD0LS74</accession>
<evidence type="ECO:0000256" key="9">
    <source>
        <dbReference type="ARBA" id="ARBA00031186"/>
    </source>
</evidence>
<dbReference type="EMBL" id="JACVVK020000026">
    <property type="protein sequence ID" value="KAK7502429.1"/>
    <property type="molecule type" value="Genomic_DNA"/>
</dbReference>
<dbReference type="PANTHER" id="PTHR15679">
    <property type="entry name" value="PCNA-ASSOCIATED FACTOR"/>
    <property type="match status" value="1"/>
</dbReference>
<evidence type="ECO:0000256" key="7">
    <source>
        <dbReference type="ARBA" id="ARBA00023242"/>
    </source>
</evidence>
<evidence type="ECO:0000256" key="4">
    <source>
        <dbReference type="ARBA" id="ARBA00022490"/>
    </source>
</evidence>
<evidence type="ECO:0000256" key="3">
    <source>
        <dbReference type="ARBA" id="ARBA00013777"/>
    </source>
</evidence>
<evidence type="ECO:0000256" key="1">
    <source>
        <dbReference type="ARBA" id="ARBA00004123"/>
    </source>
</evidence>
<evidence type="ECO:0000256" key="5">
    <source>
        <dbReference type="ARBA" id="ARBA00022763"/>
    </source>
</evidence>
<keyword evidence="13" id="KW-1185">Reference proteome</keyword>
<keyword evidence="4" id="KW-0963">Cytoplasm</keyword>
<feature type="domain" description="PCNA-associated factor histone-like" evidence="11">
    <location>
        <begin position="24"/>
        <end position="70"/>
    </location>
</feature>
<dbReference type="PANTHER" id="PTHR15679:SF8">
    <property type="entry name" value="PCNA-ASSOCIATED FACTOR"/>
    <property type="match status" value="1"/>
</dbReference>
<evidence type="ECO:0000313" key="13">
    <source>
        <dbReference type="Proteomes" id="UP001519460"/>
    </source>
</evidence>
<feature type="region of interest" description="Disordered" evidence="10">
    <location>
        <begin position="1"/>
        <end position="113"/>
    </location>
</feature>
<evidence type="ECO:0000313" key="12">
    <source>
        <dbReference type="EMBL" id="KAK7502429.1"/>
    </source>
</evidence>
<comment type="caution">
    <text evidence="12">The sequence shown here is derived from an EMBL/GenBank/DDBJ whole genome shotgun (WGS) entry which is preliminary data.</text>
</comment>
<dbReference type="GO" id="GO:0048471">
    <property type="term" value="C:perinuclear region of cytoplasm"/>
    <property type="evidence" value="ECO:0007669"/>
    <property type="project" value="UniProtKB-SubCell"/>
</dbReference>